<proteinExistence type="predicted"/>
<protein>
    <submittedName>
        <fullName evidence="1">Uncharacterized protein</fullName>
    </submittedName>
</protein>
<gene>
    <name evidence="1" type="ORF">JTE90_023282</name>
</gene>
<comment type="caution">
    <text evidence="1">The sequence shown here is derived from an EMBL/GenBank/DDBJ whole genome shotgun (WGS) entry which is preliminary data.</text>
</comment>
<reference evidence="1 2" key="1">
    <citation type="journal article" date="2022" name="Nat. Ecol. Evol.">
        <title>A masculinizing supergene underlies an exaggerated male reproductive morph in a spider.</title>
        <authorList>
            <person name="Hendrickx F."/>
            <person name="De Corte Z."/>
            <person name="Sonet G."/>
            <person name="Van Belleghem S.M."/>
            <person name="Kostlbacher S."/>
            <person name="Vangestel C."/>
        </authorList>
    </citation>
    <scope>NUCLEOTIDE SEQUENCE [LARGE SCALE GENOMIC DNA]</scope>
    <source>
        <strain evidence="1">W744_W776</strain>
    </source>
</reference>
<accession>A0AAV6UQM9</accession>
<dbReference type="Proteomes" id="UP000827092">
    <property type="component" value="Unassembled WGS sequence"/>
</dbReference>
<name>A0AAV6UQM9_9ARAC</name>
<dbReference type="EMBL" id="JAFNEN010000330">
    <property type="protein sequence ID" value="KAG8185581.1"/>
    <property type="molecule type" value="Genomic_DNA"/>
</dbReference>
<sequence length="112" mass="12950">MQFKRIRQESKLLRTHSRGSLPLFSTADLFPNAPVSLFPDNIPENFSSLFPQIISWSRTSIRRNGRDLRSKGYHPFNVIDLSFEVSIGRFRWLGVFLLDEMSVESSFLDNLG</sequence>
<keyword evidence="2" id="KW-1185">Reference proteome</keyword>
<evidence type="ECO:0000313" key="1">
    <source>
        <dbReference type="EMBL" id="KAG8185581.1"/>
    </source>
</evidence>
<organism evidence="1 2">
    <name type="scientific">Oedothorax gibbosus</name>
    <dbReference type="NCBI Taxonomy" id="931172"/>
    <lineage>
        <taxon>Eukaryota</taxon>
        <taxon>Metazoa</taxon>
        <taxon>Ecdysozoa</taxon>
        <taxon>Arthropoda</taxon>
        <taxon>Chelicerata</taxon>
        <taxon>Arachnida</taxon>
        <taxon>Araneae</taxon>
        <taxon>Araneomorphae</taxon>
        <taxon>Entelegynae</taxon>
        <taxon>Araneoidea</taxon>
        <taxon>Linyphiidae</taxon>
        <taxon>Erigoninae</taxon>
        <taxon>Oedothorax</taxon>
    </lineage>
</organism>
<dbReference type="AlphaFoldDB" id="A0AAV6UQM9"/>
<evidence type="ECO:0000313" key="2">
    <source>
        <dbReference type="Proteomes" id="UP000827092"/>
    </source>
</evidence>